<organism evidence="1">
    <name type="scientific">Cuerna arida</name>
    <dbReference type="NCBI Taxonomy" id="1464854"/>
    <lineage>
        <taxon>Eukaryota</taxon>
        <taxon>Metazoa</taxon>
        <taxon>Ecdysozoa</taxon>
        <taxon>Arthropoda</taxon>
        <taxon>Hexapoda</taxon>
        <taxon>Insecta</taxon>
        <taxon>Pterygota</taxon>
        <taxon>Neoptera</taxon>
        <taxon>Paraneoptera</taxon>
        <taxon>Hemiptera</taxon>
        <taxon>Auchenorrhyncha</taxon>
        <taxon>Membracoidea</taxon>
        <taxon>Cicadellidae</taxon>
        <taxon>Cicadellinae</taxon>
        <taxon>Proconiini</taxon>
        <taxon>Cuerna</taxon>
    </lineage>
</organism>
<dbReference type="PANTHER" id="PTHR47510:SF3">
    <property type="entry name" value="ENDO_EXONUCLEASE_PHOSPHATASE DOMAIN-CONTAINING PROTEIN"/>
    <property type="match status" value="1"/>
</dbReference>
<feature type="non-terminal residue" evidence="1">
    <location>
        <position position="1"/>
    </location>
</feature>
<reference evidence="1" key="1">
    <citation type="submission" date="2015-11" db="EMBL/GenBank/DDBJ databases">
        <title>De novo transcriptome assembly of four potential Pierce s Disease insect vectors from Arizona vineyards.</title>
        <authorList>
            <person name="Tassone E.E."/>
        </authorList>
    </citation>
    <scope>NUCLEOTIDE SEQUENCE</scope>
</reference>
<evidence type="ECO:0008006" key="2">
    <source>
        <dbReference type="Google" id="ProtNLM"/>
    </source>
</evidence>
<dbReference type="EMBL" id="GECZ01015480">
    <property type="protein sequence ID" value="JAS54289.1"/>
    <property type="molecule type" value="Transcribed_RNA"/>
</dbReference>
<dbReference type="PANTHER" id="PTHR47510">
    <property type="entry name" value="REVERSE TRANSCRIPTASE DOMAIN-CONTAINING PROTEIN"/>
    <property type="match status" value="1"/>
</dbReference>
<evidence type="ECO:0000313" key="1">
    <source>
        <dbReference type="EMBL" id="JAS54289.1"/>
    </source>
</evidence>
<feature type="non-terminal residue" evidence="1">
    <location>
        <position position="196"/>
    </location>
</feature>
<accession>A0A1B6FVW5</accession>
<proteinExistence type="predicted"/>
<name>A0A1B6FVW5_9HEMI</name>
<gene>
    <name evidence="1" type="ORF">g.49770</name>
</gene>
<sequence>NLNYLLSLPKGSVPTEIISQQQNLYKELIKEEKQNFYDNKILNSDNISKTIWKIINENVTVKNNSKRNSISEIEIDGFVSGDKKRIVNYFNDQFANTAIKLLTNSQIDVDRATASISSSKHSIFISEVSVAEVWGVVGRLRNTSSPGLDDIQCSIFKKCFPFIAYVFTHLINISFSSGIFPSALKVSKTIPIFKSG</sequence>
<protein>
    <recommendedName>
        <fullName evidence="2">Reverse transcriptase domain-containing protein</fullName>
    </recommendedName>
</protein>
<dbReference type="AlphaFoldDB" id="A0A1B6FVW5"/>